<dbReference type="InterPro" id="IPR008984">
    <property type="entry name" value="SMAD_FHA_dom_sf"/>
</dbReference>
<dbReference type="EMBL" id="MPJW01000275">
    <property type="protein sequence ID" value="OLU36390.1"/>
    <property type="molecule type" value="Genomic_DNA"/>
</dbReference>
<dbReference type="Proteomes" id="UP000186341">
    <property type="component" value="Unassembled WGS sequence"/>
</dbReference>
<feature type="region of interest" description="Disordered" evidence="1">
    <location>
        <begin position="221"/>
        <end position="284"/>
    </location>
</feature>
<proteinExistence type="predicted"/>
<dbReference type="Pfam" id="PF00498">
    <property type="entry name" value="FHA"/>
    <property type="match status" value="1"/>
</dbReference>
<evidence type="ECO:0000256" key="1">
    <source>
        <dbReference type="SAM" id="MobiDB-lite"/>
    </source>
</evidence>
<sequence length="468" mass="54700">MIENFEIRYPDSDTMLVQFKKPEMLDRSILGRIENDLNTLPFSISESRNDILIYSVKNLIPLSSFLEQYSFSQTEGYQFLINLLSKVASVHRTKPILLDLHTIFCSFYGDEIYFAAIPVALEYWMFQKEENLNFINRLSEVFTTDDAFEIIGYLKMMMKKPGFSFQSLIYGLEDLECTYYPRSFWKRSQPYPPFRATHAIRPKQEFLHSNEIRADGLKSEVVEQKTHNPNSRFSFASRSSRKRKTNSDSVNSGRIEKTSLNRHLKNPDPEMENSPYQMEEHLDSKRNDQKIAKFDSENRLIGSNQPTRSNQVFYDQFFETRDKEDPFQNYTGLKEEVFQSDPFSALTQTSAFTESTETSTEAPTQLLIIEPEASGWIEIKNRRYSLSKAETIIGRHPDCDIVLNMPDVSGHHARILFENGRYYLSVLNSRNGTFIEDHQVIRKMRLREGMHLRFSSQEAIFHEKQISV</sequence>
<protein>
    <recommendedName>
        <fullName evidence="2">FHA domain-containing protein</fullName>
    </recommendedName>
</protein>
<dbReference type="SMART" id="SM00240">
    <property type="entry name" value="FHA"/>
    <property type="match status" value="1"/>
</dbReference>
<reference evidence="3 4" key="1">
    <citation type="submission" date="2016-11" db="EMBL/GenBank/DDBJ databases">
        <title>Description of two novel members of the family Erysipelotrichaceae: Ileibacterium lipovorans gen. nov., sp. nov. and Dubosiella newyorkensis, gen. nov., sp. nov.</title>
        <authorList>
            <person name="Cox L.M."/>
            <person name="Sohn J."/>
            <person name="Tyrrell K.L."/>
            <person name="Citron D.M."/>
            <person name="Lawson P.A."/>
            <person name="Patel N.B."/>
            <person name="Iizumi T."/>
            <person name="Perez-Perez G.I."/>
            <person name="Goldstein E.J."/>
            <person name="Blaser M.J."/>
        </authorList>
    </citation>
    <scope>NUCLEOTIDE SEQUENCE [LARGE SCALE GENOMIC DNA]</scope>
    <source>
        <strain evidence="3 4">NYU-BL-A3</strain>
    </source>
</reference>
<gene>
    <name evidence="3" type="ORF">BO222_12615</name>
</gene>
<dbReference type="InterPro" id="IPR050923">
    <property type="entry name" value="Cell_Proc_Reg/RNA_Proc"/>
</dbReference>
<name>A0A1U7NCM2_9FIRM</name>
<dbReference type="RefSeq" id="WP_075821107.1">
    <property type="nucleotide sequence ID" value="NZ_CAPFLH010000187.1"/>
</dbReference>
<dbReference type="InterPro" id="IPR000253">
    <property type="entry name" value="FHA_dom"/>
</dbReference>
<accession>A0A1U7NCM2</accession>
<dbReference type="PROSITE" id="PS50006">
    <property type="entry name" value="FHA_DOMAIN"/>
    <property type="match status" value="1"/>
</dbReference>
<evidence type="ECO:0000259" key="2">
    <source>
        <dbReference type="PROSITE" id="PS50006"/>
    </source>
</evidence>
<dbReference type="OrthoDB" id="9816434at2"/>
<comment type="caution">
    <text evidence="3">The sequence shown here is derived from an EMBL/GenBank/DDBJ whole genome shotgun (WGS) entry which is preliminary data.</text>
</comment>
<dbReference type="GeneID" id="82203963"/>
<evidence type="ECO:0000313" key="3">
    <source>
        <dbReference type="EMBL" id="OLU36390.1"/>
    </source>
</evidence>
<evidence type="ECO:0000313" key="4">
    <source>
        <dbReference type="Proteomes" id="UP000186341"/>
    </source>
</evidence>
<dbReference type="AlphaFoldDB" id="A0A1U7NCM2"/>
<keyword evidence="4" id="KW-1185">Reference proteome</keyword>
<dbReference type="SUPFAM" id="SSF49879">
    <property type="entry name" value="SMAD/FHA domain"/>
    <property type="match status" value="1"/>
</dbReference>
<dbReference type="CDD" id="cd00060">
    <property type="entry name" value="FHA"/>
    <property type="match status" value="1"/>
</dbReference>
<organism evidence="3 4">
    <name type="scientific">Ileibacterium valens</name>
    <dbReference type="NCBI Taxonomy" id="1862668"/>
    <lineage>
        <taxon>Bacteria</taxon>
        <taxon>Bacillati</taxon>
        <taxon>Bacillota</taxon>
        <taxon>Erysipelotrichia</taxon>
        <taxon>Erysipelotrichales</taxon>
        <taxon>Erysipelotrichaceae</taxon>
        <taxon>Ileibacterium</taxon>
    </lineage>
</organism>
<feature type="domain" description="FHA" evidence="2">
    <location>
        <begin position="391"/>
        <end position="440"/>
    </location>
</feature>
<dbReference type="PANTHER" id="PTHR23308">
    <property type="entry name" value="NUCLEAR INHIBITOR OF PROTEIN PHOSPHATASE-1"/>
    <property type="match status" value="1"/>
</dbReference>
<dbReference type="Gene3D" id="2.60.200.20">
    <property type="match status" value="1"/>
</dbReference>